<accession>A0ABS0XVF5</accession>
<evidence type="ECO:0000313" key="1">
    <source>
        <dbReference type="EMBL" id="MBJ6124032.1"/>
    </source>
</evidence>
<organism evidence="1 2">
    <name type="scientific">Microvirga splendida</name>
    <dbReference type="NCBI Taxonomy" id="2795727"/>
    <lineage>
        <taxon>Bacteria</taxon>
        <taxon>Pseudomonadati</taxon>
        <taxon>Pseudomonadota</taxon>
        <taxon>Alphaproteobacteria</taxon>
        <taxon>Hyphomicrobiales</taxon>
        <taxon>Methylobacteriaceae</taxon>
        <taxon>Microvirga</taxon>
    </lineage>
</organism>
<name>A0ABS0XVF5_9HYPH</name>
<evidence type="ECO:0000313" key="2">
    <source>
        <dbReference type="Proteomes" id="UP000620670"/>
    </source>
</evidence>
<dbReference type="EMBL" id="JAELXT010000001">
    <property type="protein sequence ID" value="MBJ6124032.1"/>
    <property type="molecule type" value="Genomic_DNA"/>
</dbReference>
<gene>
    <name evidence="1" type="ORF">JAO75_01305</name>
</gene>
<proteinExistence type="predicted"/>
<reference evidence="2" key="1">
    <citation type="submission" date="2020-12" db="EMBL/GenBank/DDBJ databases">
        <title>Hymenobacter sp.</title>
        <authorList>
            <person name="Kim M.K."/>
        </authorList>
    </citation>
    <scope>NUCLEOTIDE SEQUENCE [LARGE SCALE GENOMIC DNA]</scope>
    <source>
        <strain evidence="2">BT325</strain>
    </source>
</reference>
<comment type="caution">
    <text evidence="1">The sequence shown here is derived from an EMBL/GenBank/DDBJ whole genome shotgun (WGS) entry which is preliminary data.</text>
</comment>
<keyword evidence="2" id="KW-1185">Reference proteome</keyword>
<dbReference type="RefSeq" id="WP_199045996.1">
    <property type="nucleotide sequence ID" value="NZ_JAELXT010000001.1"/>
</dbReference>
<protein>
    <submittedName>
        <fullName evidence="1">Uncharacterized protein</fullName>
    </submittedName>
</protein>
<dbReference type="Proteomes" id="UP000620670">
    <property type="component" value="Unassembled WGS sequence"/>
</dbReference>
<sequence>MIDARPDWADQAIFEDDRTKMLRYGTSIGMTTEEIMGITNPDVILGLWTAAVAKDVVA</sequence>